<dbReference type="AlphaFoldDB" id="A0A7I7QTP9"/>
<evidence type="ECO:0000259" key="2">
    <source>
        <dbReference type="Pfam" id="PF21006"/>
    </source>
</evidence>
<gene>
    <name evidence="3" type="ORF">MSEDJ_37970</name>
</gene>
<reference evidence="3 4" key="1">
    <citation type="journal article" date="2019" name="Emerg. Microbes Infect.">
        <title>Comprehensive subspecies identification of 175 nontuberculous mycobacteria species based on 7547 genomic profiles.</title>
        <authorList>
            <person name="Matsumoto Y."/>
            <person name="Kinjo T."/>
            <person name="Motooka D."/>
            <person name="Nabeya D."/>
            <person name="Jung N."/>
            <person name="Uechi K."/>
            <person name="Horii T."/>
            <person name="Iida T."/>
            <person name="Fujita J."/>
            <person name="Nakamura S."/>
        </authorList>
    </citation>
    <scope>NUCLEOTIDE SEQUENCE [LARGE SCALE GENOMIC DNA]</scope>
    <source>
        <strain evidence="3 4">JCM 17899</strain>
    </source>
</reference>
<evidence type="ECO:0000256" key="1">
    <source>
        <dbReference type="SAM" id="MobiDB-lite"/>
    </source>
</evidence>
<protein>
    <submittedName>
        <fullName evidence="3">Nitrile hydratase accessory protein</fullName>
    </submittedName>
</protein>
<dbReference type="InterPro" id="IPR042262">
    <property type="entry name" value="CN_hydtase_beta_C"/>
</dbReference>
<dbReference type="EMBL" id="AP022588">
    <property type="protein sequence ID" value="BBY29701.1"/>
    <property type="molecule type" value="Genomic_DNA"/>
</dbReference>
<sequence length="111" mass="12234">MSDSAVFAEPWEARTFAMVRILRDTGVISAAQWTAALTAQLEDDRSGGVDYRHWLGALEGLLTMSGLVPHDELMRHRAAWRTATERTAHGEPIEPTAADFPDRTPGDQCTP</sequence>
<accession>A0A7I7QTP9</accession>
<organism evidence="3 4">
    <name type="scientific">Mycolicibacterium sediminis</name>
    <dbReference type="NCBI Taxonomy" id="1286180"/>
    <lineage>
        <taxon>Bacteria</taxon>
        <taxon>Bacillati</taxon>
        <taxon>Actinomycetota</taxon>
        <taxon>Actinomycetes</taxon>
        <taxon>Mycobacteriales</taxon>
        <taxon>Mycobacteriaceae</taxon>
        <taxon>Mycolicibacterium</taxon>
    </lineage>
</organism>
<proteinExistence type="predicted"/>
<dbReference type="InterPro" id="IPR049054">
    <property type="entry name" value="CN_hydtase_beta-like_N"/>
</dbReference>
<dbReference type="Proteomes" id="UP000467193">
    <property type="component" value="Chromosome"/>
</dbReference>
<dbReference type="SUPFAM" id="SSF50090">
    <property type="entry name" value="Electron transport accessory proteins"/>
    <property type="match status" value="1"/>
</dbReference>
<feature type="domain" description="Nitrile hydratase beta subunit-like N-terminal" evidence="2">
    <location>
        <begin position="3"/>
        <end position="83"/>
    </location>
</feature>
<dbReference type="KEGG" id="msei:MSEDJ_37970"/>
<dbReference type="Pfam" id="PF21006">
    <property type="entry name" value="NHase_beta_N"/>
    <property type="match status" value="1"/>
</dbReference>
<evidence type="ECO:0000313" key="3">
    <source>
        <dbReference type="EMBL" id="BBY29701.1"/>
    </source>
</evidence>
<evidence type="ECO:0000313" key="4">
    <source>
        <dbReference type="Proteomes" id="UP000467193"/>
    </source>
</evidence>
<feature type="region of interest" description="Disordered" evidence="1">
    <location>
        <begin position="83"/>
        <end position="111"/>
    </location>
</feature>
<dbReference type="Gene3D" id="1.10.472.20">
    <property type="entry name" value="Nitrile hydratase, beta subunit"/>
    <property type="match status" value="1"/>
</dbReference>
<keyword evidence="4" id="KW-1185">Reference proteome</keyword>
<dbReference type="RefSeq" id="WP_163798663.1">
    <property type="nucleotide sequence ID" value="NZ_AP022588.1"/>
</dbReference>
<name>A0A7I7QTP9_9MYCO</name>
<feature type="compositionally biased region" description="Basic and acidic residues" evidence="1">
    <location>
        <begin position="83"/>
        <end position="92"/>
    </location>
</feature>
<dbReference type="InterPro" id="IPR008990">
    <property type="entry name" value="Elect_transpt_acc-like_dom_sf"/>
</dbReference>